<evidence type="ECO:0000259" key="3">
    <source>
        <dbReference type="PROSITE" id="PS51253"/>
    </source>
</evidence>
<dbReference type="EMBL" id="JARBHB010000004">
    <property type="protein sequence ID" value="KAJ8887610.1"/>
    <property type="molecule type" value="Genomic_DNA"/>
</dbReference>
<dbReference type="PANTHER" id="PTHR19303:SF73">
    <property type="entry name" value="PROTEIN PDC2"/>
    <property type="match status" value="1"/>
</dbReference>
<gene>
    <name evidence="4" type="ORF">PR048_013827</name>
</gene>
<reference evidence="4 5" key="1">
    <citation type="submission" date="2023-02" db="EMBL/GenBank/DDBJ databases">
        <title>LHISI_Scaffold_Assembly.</title>
        <authorList>
            <person name="Stuart O.P."/>
            <person name="Cleave R."/>
            <person name="Magrath M.J.L."/>
            <person name="Mikheyev A.S."/>
        </authorList>
    </citation>
    <scope>NUCLEOTIDE SEQUENCE [LARGE SCALE GENOMIC DNA]</scope>
    <source>
        <strain evidence="4">Daus_M_001</strain>
        <tissue evidence="4">Leg muscle</tissue>
    </source>
</reference>
<comment type="subcellular location">
    <subcellularLocation>
        <location evidence="1">Nucleus</location>
    </subcellularLocation>
</comment>
<keyword evidence="2" id="KW-0238">DNA-binding</keyword>
<evidence type="ECO:0000256" key="1">
    <source>
        <dbReference type="ARBA" id="ARBA00004123"/>
    </source>
</evidence>
<dbReference type="Gene3D" id="1.10.10.60">
    <property type="entry name" value="Homeodomain-like"/>
    <property type="match status" value="2"/>
</dbReference>
<dbReference type="Proteomes" id="UP001159363">
    <property type="component" value="Chromosome X"/>
</dbReference>
<dbReference type="Pfam" id="PF03221">
    <property type="entry name" value="HTH_Tnp_Tc5"/>
    <property type="match status" value="1"/>
</dbReference>
<sequence length="233" mass="26456">MKKYEIIMEVDKQKTPKSEIARQHGIPKSTLFTILKMREERVNAVKKEGSNVQLKNLQRMTHGYLEEALLEWFGQVRAQNLPVSGPMVQKADELALRLGIDDLKCSSGWLDSFKVHHRISCHKIVGEIVSVDPQSVSEWLPLLQNILSRYQPRGVYNADELGIFYNLMPDRTLAVKGDVCKGTKSSKKRLTVLLCCNMDSSDMKSLVICKLKNPEASGRTFFHVSTTLTRRHG</sequence>
<evidence type="ECO:0000313" key="5">
    <source>
        <dbReference type="Proteomes" id="UP001159363"/>
    </source>
</evidence>
<dbReference type="InterPro" id="IPR006600">
    <property type="entry name" value="HTH_CenpB_DNA-bd_dom"/>
</dbReference>
<dbReference type="PANTHER" id="PTHR19303">
    <property type="entry name" value="TRANSPOSON"/>
    <property type="match status" value="1"/>
</dbReference>
<comment type="caution">
    <text evidence="4">The sequence shown here is derived from an EMBL/GenBank/DDBJ whole genome shotgun (WGS) entry which is preliminary data.</text>
</comment>
<evidence type="ECO:0000256" key="2">
    <source>
        <dbReference type="ARBA" id="ARBA00023125"/>
    </source>
</evidence>
<protein>
    <recommendedName>
        <fullName evidence="3">HTH CENPB-type domain-containing protein</fullName>
    </recommendedName>
</protein>
<keyword evidence="5" id="KW-1185">Reference proteome</keyword>
<dbReference type="InterPro" id="IPR009057">
    <property type="entry name" value="Homeodomain-like_sf"/>
</dbReference>
<evidence type="ECO:0000313" key="4">
    <source>
        <dbReference type="EMBL" id="KAJ8887610.1"/>
    </source>
</evidence>
<dbReference type="PROSITE" id="PS51253">
    <property type="entry name" value="HTH_CENPB"/>
    <property type="match status" value="1"/>
</dbReference>
<proteinExistence type="predicted"/>
<organism evidence="4 5">
    <name type="scientific">Dryococelus australis</name>
    <dbReference type="NCBI Taxonomy" id="614101"/>
    <lineage>
        <taxon>Eukaryota</taxon>
        <taxon>Metazoa</taxon>
        <taxon>Ecdysozoa</taxon>
        <taxon>Arthropoda</taxon>
        <taxon>Hexapoda</taxon>
        <taxon>Insecta</taxon>
        <taxon>Pterygota</taxon>
        <taxon>Neoptera</taxon>
        <taxon>Polyneoptera</taxon>
        <taxon>Phasmatodea</taxon>
        <taxon>Verophasmatodea</taxon>
        <taxon>Anareolatae</taxon>
        <taxon>Phasmatidae</taxon>
        <taxon>Eurycanthinae</taxon>
        <taxon>Dryococelus</taxon>
    </lineage>
</organism>
<accession>A0ABQ9HT91</accession>
<name>A0ABQ9HT91_9NEOP</name>
<dbReference type="SUPFAM" id="SSF46689">
    <property type="entry name" value="Homeodomain-like"/>
    <property type="match status" value="2"/>
</dbReference>
<feature type="domain" description="HTH CENPB-type" evidence="3">
    <location>
        <begin position="53"/>
        <end position="123"/>
    </location>
</feature>
<dbReference type="InterPro" id="IPR050863">
    <property type="entry name" value="CenT-Element_Derived"/>
</dbReference>
<dbReference type="SMART" id="SM00674">
    <property type="entry name" value="CENPB"/>
    <property type="match status" value="1"/>
</dbReference>